<name>A0ABD2Q6R2_9PLAT</name>
<dbReference type="Gene3D" id="2.60.260.20">
    <property type="entry name" value="Urease metallochaperone UreE, N-terminal domain"/>
    <property type="match status" value="2"/>
</dbReference>
<reference evidence="6 7" key="1">
    <citation type="submission" date="2024-11" db="EMBL/GenBank/DDBJ databases">
        <title>Adaptive evolution of stress response genes in parasites aligns with host niche diversity.</title>
        <authorList>
            <person name="Hahn C."/>
            <person name="Resl P."/>
        </authorList>
    </citation>
    <scope>NUCLEOTIDE SEQUENCE [LARGE SCALE GENOMIC DNA]</scope>
    <source>
        <strain evidence="6">EGGRZ-B1_66</strain>
        <tissue evidence="6">Body</tissue>
    </source>
</reference>
<feature type="domain" description="J" evidence="5">
    <location>
        <begin position="3"/>
        <end position="65"/>
    </location>
</feature>
<dbReference type="CDD" id="cd06257">
    <property type="entry name" value="DnaJ"/>
    <property type="match status" value="1"/>
</dbReference>
<evidence type="ECO:0000256" key="3">
    <source>
        <dbReference type="ARBA" id="ARBA00022771"/>
    </source>
</evidence>
<dbReference type="InterPro" id="IPR044713">
    <property type="entry name" value="DNJA1/2-like"/>
</dbReference>
<dbReference type="Proteomes" id="UP001626550">
    <property type="component" value="Unassembled WGS sequence"/>
</dbReference>
<dbReference type="PRINTS" id="PR00625">
    <property type="entry name" value="JDOMAIN"/>
</dbReference>
<evidence type="ECO:0000256" key="2">
    <source>
        <dbReference type="ARBA" id="ARBA00022737"/>
    </source>
</evidence>
<evidence type="ECO:0000256" key="4">
    <source>
        <dbReference type="ARBA" id="ARBA00022833"/>
    </source>
</evidence>
<dbReference type="InterPro" id="IPR008971">
    <property type="entry name" value="HSP40/DnaJ_pept-bd"/>
</dbReference>
<keyword evidence="7" id="KW-1185">Reference proteome</keyword>
<dbReference type="PROSITE" id="PS50076">
    <property type="entry name" value="DNAJ_2"/>
    <property type="match status" value="1"/>
</dbReference>
<dbReference type="InterPro" id="IPR002939">
    <property type="entry name" value="DnaJ_C"/>
</dbReference>
<keyword evidence="3" id="KW-0863">Zinc-finger</keyword>
<dbReference type="EMBL" id="JBJKFK010000790">
    <property type="protein sequence ID" value="KAL3315259.1"/>
    <property type="molecule type" value="Genomic_DNA"/>
</dbReference>
<dbReference type="Gene3D" id="1.10.287.110">
    <property type="entry name" value="DnaJ domain"/>
    <property type="match status" value="1"/>
</dbReference>
<gene>
    <name evidence="6" type="ORF">Ciccas_006109</name>
</gene>
<keyword evidence="4" id="KW-0862">Zinc</keyword>
<dbReference type="Pfam" id="PF00226">
    <property type="entry name" value="DnaJ"/>
    <property type="match status" value="1"/>
</dbReference>
<dbReference type="PANTHER" id="PTHR43888">
    <property type="entry name" value="DNAJ-LIKE-2, ISOFORM A-RELATED"/>
    <property type="match status" value="1"/>
</dbReference>
<keyword evidence="1" id="KW-0479">Metal-binding</keyword>
<protein>
    <recommendedName>
        <fullName evidence="5">J domain-containing protein</fullName>
    </recommendedName>
</protein>
<organism evidence="6 7">
    <name type="scientific">Cichlidogyrus casuarinus</name>
    <dbReference type="NCBI Taxonomy" id="1844966"/>
    <lineage>
        <taxon>Eukaryota</taxon>
        <taxon>Metazoa</taxon>
        <taxon>Spiralia</taxon>
        <taxon>Lophotrochozoa</taxon>
        <taxon>Platyhelminthes</taxon>
        <taxon>Monogenea</taxon>
        <taxon>Monopisthocotylea</taxon>
        <taxon>Dactylogyridea</taxon>
        <taxon>Ancyrocephalidae</taxon>
        <taxon>Cichlidogyrus</taxon>
    </lineage>
</organism>
<sequence length="305" mass="35047">MTTYYEVLEVSEEASIDEIKRSYRRLALKYHPDKNPSGGEQFRLLSEAFFVLSDPTKKREYDASLNQSSSSFQYSNNIFKNAKDVFDSFMSALKGLDIVFPVECSLEELYSGTNKKLIGNKLVSSSSEYTINVGPGMRNNETLVYDGQGHQNLEKERGNLIFRIRQLDHQNYTRDKDDLIRTVNITLTESLCGFTRTIETLDGRILKFSWIPTSDFPRNDTVKVIRNEGMPRYMGSQTNRSLNKGILKIKFNVIYPTSINKSVTPELRIELKRCLDQFIVYPDSSSLARLLISDENYSCEQVELI</sequence>
<evidence type="ECO:0000256" key="1">
    <source>
        <dbReference type="ARBA" id="ARBA00022723"/>
    </source>
</evidence>
<evidence type="ECO:0000313" key="6">
    <source>
        <dbReference type="EMBL" id="KAL3315259.1"/>
    </source>
</evidence>
<keyword evidence="2" id="KW-0677">Repeat</keyword>
<accession>A0ABD2Q6R2</accession>
<comment type="caution">
    <text evidence="6">The sequence shown here is derived from an EMBL/GenBank/DDBJ whole genome shotgun (WGS) entry which is preliminary data.</text>
</comment>
<dbReference type="GO" id="GO:0008270">
    <property type="term" value="F:zinc ion binding"/>
    <property type="evidence" value="ECO:0007669"/>
    <property type="project" value="UniProtKB-KW"/>
</dbReference>
<proteinExistence type="predicted"/>
<dbReference type="AlphaFoldDB" id="A0ABD2Q6R2"/>
<evidence type="ECO:0000259" key="5">
    <source>
        <dbReference type="PROSITE" id="PS50076"/>
    </source>
</evidence>
<dbReference type="SUPFAM" id="SSF46565">
    <property type="entry name" value="Chaperone J-domain"/>
    <property type="match status" value="1"/>
</dbReference>
<dbReference type="SUPFAM" id="SSF49493">
    <property type="entry name" value="HSP40/DnaJ peptide-binding domain"/>
    <property type="match status" value="2"/>
</dbReference>
<dbReference type="InterPro" id="IPR036869">
    <property type="entry name" value="J_dom_sf"/>
</dbReference>
<evidence type="ECO:0000313" key="7">
    <source>
        <dbReference type="Proteomes" id="UP001626550"/>
    </source>
</evidence>
<dbReference type="FunFam" id="2.60.260.20:FF:000003">
    <property type="entry name" value="DnaJ subfamily A member 2"/>
    <property type="match status" value="1"/>
</dbReference>
<dbReference type="InterPro" id="IPR001623">
    <property type="entry name" value="DnaJ_domain"/>
</dbReference>
<dbReference type="CDD" id="cd10747">
    <property type="entry name" value="DnaJ_C"/>
    <property type="match status" value="1"/>
</dbReference>
<dbReference type="SMART" id="SM00271">
    <property type="entry name" value="DnaJ"/>
    <property type="match status" value="1"/>
</dbReference>
<dbReference type="Pfam" id="PF01556">
    <property type="entry name" value="DnaJ_C"/>
    <property type="match status" value="1"/>
</dbReference>